<organism evidence="1 2">
    <name type="scientific">Microbispora triticiradicis</name>
    <dbReference type="NCBI Taxonomy" id="2200763"/>
    <lineage>
        <taxon>Bacteria</taxon>
        <taxon>Bacillati</taxon>
        <taxon>Actinomycetota</taxon>
        <taxon>Actinomycetes</taxon>
        <taxon>Streptosporangiales</taxon>
        <taxon>Streptosporangiaceae</taxon>
        <taxon>Microbispora</taxon>
    </lineage>
</organism>
<gene>
    <name evidence="1" type="ORF">FED44_08555</name>
</gene>
<evidence type="ECO:0000313" key="2">
    <source>
        <dbReference type="Proteomes" id="UP000309033"/>
    </source>
</evidence>
<dbReference type="OrthoDB" id="3384455at2"/>
<accession>A0A5R8ZAZ8</accession>
<dbReference type="Gene3D" id="3.30.160.620">
    <property type="match status" value="1"/>
</dbReference>
<dbReference type="EMBL" id="VANP01000003">
    <property type="protein sequence ID" value="TLP62026.1"/>
    <property type="molecule type" value="Genomic_DNA"/>
</dbReference>
<dbReference type="Proteomes" id="UP000309033">
    <property type="component" value="Unassembled WGS sequence"/>
</dbReference>
<keyword evidence="2" id="KW-1185">Reference proteome</keyword>
<proteinExistence type="predicted"/>
<dbReference type="AlphaFoldDB" id="A0A5R8ZAZ8"/>
<protein>
    <submittedName>
        <fullName evidence="1">Prevent-host-death protein</fullName>
    </submittedName>
</protein>
<name>A0A5R8ZAZ8_9ACTN</name>
<sequence length="133" mass="14531">MGAHLAGYREALARLGELLDAAERGRSATVRCGDRTVAVVDRHALARIYPSKVQVVAEESGWSAFIPGLPVAADGSTFDEAIGELLDALREYAEDWQDHLSDAPDHRDNWGLMQMICLSSDAQLRQWLVGVSP</sequence>
<dbReference type="SUPFAM" id="SSF143100">
    <property type="entry name" value="TTHA1013/TTHA0281-like"/>
    <property type="match status" value="1"/>
</dbReference>
<dbReference type="InterPro" id="IPR035069">
    <property type="entry name" value="TTHA1013/TTHA0281-like"/>
</dbReference>
<comment type="caution">
    <text evidence="1">The sequence shown here is derived from an EMBL/GenBank/DDBJ whole genome shotgun (WGS) entry which is preliminary data.</text>
</comment>
<reference evidence="1" key="1">
    <citation type="submission" date="2019-05" db="EMBL/GenBank/DDBJ databases">
        <title>Isolation, diversity and antifungal activity of Actinobacteria from wheat.</title>
        <authorList>
            <person name="Yu B."/>
        </authorList>
    </citation>
    <scope>NUCLEOTIDE SEQUENCE [LARGE SCALE GENOMIC DNA]</scope>
    <source>
        <strain evidence="1">NEAU-HEGS1-5</strain>
    </source>
</reference>
<evidence type="ECO:0000313" key="1">
    <source>
        <dbReference type="EMBL" id="TLP62026.1"/>
    </source>
</evidence>